<keyword evidence="2" id="KW-1185">Reference proteome</keyword>
<name>A0A8R1I796_CAEJA</name>
<reference evidence="2" key="1">
    <citation type="submission" date="2010-08" db="EMBL/GenBank/DDBJ databases">
        <authorList>
            <consortium name="Caenorhabditis japonica Sequencing Consortium"/>
            <person name="Wilson R.K."/>
        </authorList>
    </citation>
    <scope>NUCLEOTIDE SEQUENCE [LARGE SCALE GENOMIC DNA]</scope>
    <source>
        <strain evidence="2">DF5081</strain>
    </source>
</reference>
<evidence type="ECO:0000313" key="1">
    <source>
        <dbReference type="EnsemblMetazoa" id="CJA26965.1"/>
    </source>
</evidence>
<dbReference type="Proteomes" id="UP000005237">
    <property type="component" value="Unassembled WGS sequence"/>
</dbReference>
<dbReference type="EnsemblMetazoa" id="CJA26965.1">
    <property type="protein sequence ID" value="CJA26965.1"/>
    <property type="gene ID" value="WBGene00182537"/>
</dbReference>
<protein>
    <submittedName>
        <fullName evidence="1">Uncharacterized protein</fullName>
    </submittedName>
</protein>
<accession>A0A8R1I796</accession>
<organism evidence="1 2">
    <name type="scientific">Caenorhabditis japonica</name>
    <dbReference type="NCBI Taxonomy" id="281687"/>
    <lineage>
        <taxon>Eukaryota</taxon>
        <taxon>Metazoa</taxon>
        <taxon>Ecdysozoa</taxon>
        <taxon>Nematoda</taxon>
        <taxon>Chromadorea</taxon>
        <taxon>Rhabditida</taxon>
        <taxon>Rhabditina</taxon>
        <taxon>Rhabditomorpha</taxon>
        <taxon>Rhabditoidea</taxon>
        <taxon>Rhabditidae</taxon>
        <taxon>Peloderinae</taxon>
        <taxon>Caenorhabditis</taxon>
    </lineage>
</organism>
<reference evidence="1" key="2">
    <citation type="submission" date="2022-06" db="UniProtKB">
        <authorList>
            <consortium name="EnsemblMetazoa"/>
        </authorList>
    </citation>
    <scope>IDENTIFICATION</scope>
    <source>
        <strain evidence="1">DF5081</strain>
    </source>
</reference>
<dbReference type="AlphaFoldDB" id="A0A8R1I796"/>
<proteinExistence type="predicted"/>
<evidence type="ECO:0000313" key="2">
    <source>
        <dbReference type="Proteomes" id="UP000005237"/>
    </source>
</evidence>
<sequence>MNSDEEVLEDIVEKREKLKNTVDKLAEPIRKKLESVLRSMKCDCRAFFQQLTGNQAGRILHPENNASDNLEPMRDVMMDLGDLISIANNEYKTDDQIDGIETLVRRIERNLKISAAEHRIPFSTVLGNTLANRIAV</sequence>